<dbReference type="EMBL" id="HACA01022544">
    <property type="protein sequence ID" value="CDW39905.1"/>
    <property type="molecule type" value="Transcribed_RNA"/>
</dbReference>
<protein>
    <submittedName>
        <fullName evidence="1">Uncharacterized protein</fullName>
    </submittedName>
</protein>
<name>A0A0K2UPC3_LEPSM</name>
<evidence type="ECO:0000313" key="1">
    <source>
        <dbReference type="EMBL" id="CDW39905.1"/>
    </source>
</evidence>
<sequence length="32" mass="3905">MYHRNRVDIDCNRWFRRIVLRKTQGTLRGVGS</sequence>
<proteinExistence type="predicted"/>
<organism evidence="1">
    <name type="scientific">Lepeophtheirus salmonis</name>
    <name type="common">Salmon louse</name>
    <name type="synonym">Caligus salmonis</name>
    <dbReference type="NCBI Taxonomy" id="72036"/>
    <lineage>
        <taxon>Eukaryota</taxon>
        <taxon>Metazoa</taxon>
        <taxon>Ecdysozoa</taxon>
        <taxon>Arthropoda</taxon>
        <taxon>Crustacea</taxon>
        <taxon>Multicrustacea</taxon>
        <taxon>Hexanauplia</taxon>
        <taxon>Copepoda</taxon>
        <taxon>Siphonostomatoida</taxon>
        <taxon>Caligidae</taxon>
        <taxon>Lepeophtheirus</taxon>
    </lineage>
</organism>
<dbReference type="AlphaFoldDB" id="A0A0K2UPC3"/>
<accession>A0A0K2UPC3</accession>
<reference evidence="1" key="1">
    <citation type="submission" date="2014-05" db="EMBL/GenBank/DDBJ databases">
        <authorList>
            <person name="Chronopoulou M."/>
        </authorList>
    </citation>
    <scope>NUCLEOTIDE SEQUENCE</scope>
    <source>
        <tissue evidence="1">Whole organism</tissue>
    </source>
</reference>